<accession>A0A9D1KQ90</accession>
<gene>
    <name evidence="2" type="ORF">IAA60_00255</name>
</gene>
<reference evidence="2" key="2">
    <citation type="journal article" date="2021" name="PeerJ">
        <title>Extensive microbial diversity within the chicken gut microbiome revealed by metagenomics and culture.</title>
        <authorList>
            <person name="Gilroy R."/>
            <person name="Ravi A."/>
            <person name="Getino M."/>
            <person name="Pursley I."/>
            <person name="Horton D.L."/>
            <person name="Alikhan N.F."/>
            <person name="Baker D."/>
            <person name="Gharbi K."/>
            <person name="Hall N."/>
            <person name="Watson M."/>
            <person name="Adriaenssens E.M."/>
            <person name="Foster-Nyarko E."/>
            <person name="Jarju S."/>
            <person name="Secka A."/>
            <person name="Antonio M."/>
            <person name="Oren A."/>
            <person name="Chaudhuri R.R."/>
            <person name="La Ragione R."/>
            <person name="Hildebrand F."/>
            <person name="Pallen M.J."/>
        </authorList>
    </citation>
    <scope>NUCLEOTIDE SEQUENCE</scope>
    <source>
        <strain evidence="2">CHK181-108</strain>
    </source>
</reference>
<feature type="region of interest" description="Disordered" evidence="1">
    <location>
        <begin position="290"/>
        <end position="330"/>
    </location>
</feature>
<protein>
    <submittedName>
        <fullName evidence="2">Uncharacterized protein</fullName>
    </submittedName>
</protein>
<evidence type="ECO:0000313" key="3">
    <source>
        <dbReference type="Proteomes" id="UP000824165"/>
    </source>
</evidence>
<comment type="caution">
    <text evidence="2">The sequence shown here is derived from an EMBL/GenBank/DDBJ whole genome shotgun (WGS) entry which is preliminary data.</text>
</comment>
<evidence type="ECO:0000256" key="1">
    <source>
        <dbReference type="SAM" id="MobiDB-lite"/>
    </source>
</evidence>
<sequence length="551" mass="64643">MGRKAKNRNRDIVESYRITPDIRRFMTSLRSCKNFEEVKELLRNNDRYITLTRLQKRYYYKDLYEMASNIHGKNIDGSLYISKSQIYKYCINNLAVSSDILHKVDDSKFVSFSRLKLDKRIHCYLFSLIHPNTLNFDKTGMLFCNKIKQDLEEIPQLEYELANSILLDGLLLAFDEIITNDNNTYRVVEDSDTKAVEIRDRNLNEITNSDYNYSLKLLKLLSPTLLYLLELRNSIYEDGGVDISVQKILSQNFVLCEKYASKQIDPLFDTYNSLTDDMLRMTEKMAEKYQQIKKKSSDKSDNTNTNAGKDNGKSESDSNAKGNSKSKDKKSEEPDIRLFALLNLYHINRYTHIFDMDLMRNFDNATLHFHKLGGFLTSITLNKIFNPDPNKRINALKDDLRFRNSILYPNILEERDYSFIRQIIIAAAGIFKDIYFIAYSNNRIDQEKAYKFFVDFSTDDSIRMLLNDMDIEQYIYTKIDVSPAKKSSNKSNGAMYKQFSDCFNIIYDDLYRTANYGKRLCKEYLESIDSKQITDINLTELADKLYYFLQK</sequence>
<organism evidence="2 3">
    <name type="scientific">Candidatus Ornithomonoglobus intestinigallinarum</name>
    <dbReference type="NCBI Taxonomy" id="2840894"/>
    <lineage>
        <taxon>Bacteria</taxon>
        <taxon>Bacillati</taxon>
        <taxon>Bacillota</taxon>
        <taxon>Clostridia</taxon>
        <taxon>Candidatus Ornithomonoglobus</taxon>
    </lineage>
</organism>
<proteinExistence type="predicted"/>
<name>A0A9D1KQ90_9FIRM</name>
<reference evidence="2" key="1">
    <citation type="submission" date="2020-10" db="EMBL/GenBank/DDBJ databases">
        <authorList>
            <person name="Gilroy R."/>
        </authorList>
    </citation>
    <scope>NUCLEOTIDE SEQUENCE</scope>
    <source>
        <strain evidence="2">CHK181-108</strain>
    </source>
</reference>
<dbReference type="AlphaFoldDB" id="A0A9D1KQ90"/>
<dbReference type="Proteomes" id="UP000824165">
    <property type="component" value="Unassembled WGS sequence"/>
</dbReference>
<dbReference type="EMBL" id="DVLU01000003">
    <property type="protein sequence ID" value="HIT84317.1"/>
    <property type="molecule type" value="Genomic_DNA"/>
</dbReference>
<evidence type="ECO:0000313" key="2">
    <source>
        <dbReference type="EMBL" id="HIT84317.1"/>
    </source>
</evidence>